<dbReference type="PROSITE" id="PS00061">
    <property type="entry name" value="ADH_SHORT"/>
    <property type="match status" value="1"/>
</dbReference>
<evidence type="ECO:0000256" key="3">
    <source>
        <dbReference type="ARBA" id="ARBA00022857"/>
    </source>
</evidence>
<dbReference type="InterPro" id="IPR020904">
    <property type="entry name" value="Sc_DH/Rdtase_CS"/>
</dbReference>
<comment type="caution">
    <text evidence="9">The sequence shown here is derived from an EMBL/GenBank/DDBJ whole genome shotgun (WGS) entry which is preliminary data.</text>
</comment>
<dbReference type="AlphaFoldDB" id="A0AA89AWA3"/>
<evidence type="ECO:0000256" key="7">
    <source>
        <dbReference type="SAM" id="MobiDB-lite"/>
    </source>
</evidence>
<keyword evidence="4" id="KW-0735">Signal-anchor</keyword>
<dbReference type="Proteomes" id="UP001188597">
    <property type="component" value="Unassembled WGS sequence"/>
</dbReference>
<evidence type="ECO:0000256" key="8">
    <source>
        <dbReference type="SAM" id="Phobius"/>
    </source>
</evidence>
<protein>
    <submittedName>
        <fullName evidence="9">Uncharacterized protein</fullName>
    </submittedName>
</protein>
<organism evidence="9 10">
    <name type="scientific">Escallonia herrerae</name>
    <dbReference type="NCBI Taxonomy" id="1293975"/>
    <lineage>
        <taxon>Eukaryota</taxon>
        <taxon>Viridiplantae</taxon>
        <taxon>Streptophyta</taxon>
        <taxon>Embryophyta</taxon>
        <taxon>Tracheophyta</taxon>
        <taxon>Spermatophyta</taxon>
        <taxon>Magnoliopsida</taxon>
        <taxon>eudicotyledons</taxon>
        <taxon>Gunneridae</taxon>
        <taxon>Pentapetalae</taxon>
        <taxon>asterids</taxon>
        <taxon>campanulids</taxon>
        <taxon>Escalloniales</taxon>
        <taxon>Escalloniaceae</taxon>
        <taxon>Escallonia</taxon>
    </lineage>
</organism>
<comment type="subcellular location">
    <subcellularLocation>
        <location evidence="1">Membrane</location>
        <topology evidence="1">Single-pass type II membrane protein</topology>
    </subcellularLocation>
</comment>
<dbReference type="SUPFAM" id="SSF51735">
    <property type="entry name" value="NAD(P)-binding Rossmann-fold domains"/>
    <property type="match status" value="1"/>
</dbReference>
<dbReference type="EMBL" id="JAVXUP010001264">
    <property type="protein sequence ID" value="KAK3013861.1"/>
    <property type="molecule type" value="Genomic_DNA"/>
</dbReference>
<dbReference type="PRINTS" id="PR00080">
    <property type="entry name" value="SDRFAMILY"/>
</dbReference>
<name>A0AA89AWA3_9ASTE</name>
<dbReference type="InterPro" id="IPR002347">
    <property type="entry name" value="SDR_fam"/>
</dbReference>
<keyword evidence="8" id="KW-0812">Transmembrane</keyword>
<dbReference type="GO" id="GO:0005829">
    <property type="term" value="C:cytosol"/>
    <property type="evidence" value="ECO:0007669"/>
    <property type="project" value="TreeGrafter"/>
</dbReference>
<dbReference type="Pfam" id="PF00106">
    <property type="entry name" value="adh_short"/>
    <property type="match status" value="1"/>
</dbReference>
<evidence type="ECO:0000256" key="6">
    <source>
        <dbReference type="RuleBase" id="RU000363"/>
    </source>
</evidence>
<feature type="region of interest" description="Disordered" evidence="7">
    <location>
        <begin position="338"/>
        <end position="361"/>
    </location>
</feature>
<accession>A0AA89AWA3</accession>
<dbReference type="PANTHER" id="PTHR43391">
    <property type="entry name" value="RETINOL DEHYDROGENASE-RELATED"/>
    <property type="match status" value="1"/>
</dbReference>
<dbReference type="PANTHER" id="PTHR43391:SF76">
    <property type="entry name" value="11-BETA-HYDROXYSTEROID DEHYDROGENASE-LIKE 2-RELATED"/>
    <property type="match status" value="1"/>
</dbReference>
<evidence type="ECO:0000256" key="2">
    <source>
        <dbReference type="ARBA" id="ARBA00006484"/>
    </source>
</evidence>
<dbReference type="InterPro" id="IPR036291">
    <property type="entry name" value="NAD(P)-bd_dom_sf"/>
</dbReference>
<feature type="compositionally biased region" description="Basic and acidic residues" evidence="7">
    <location>
        <begin position="347"/>
        <end position="361"/>
    </location>
</feature>
<keyword evidence="8" id="KW-1133">Transmembrane helix</keyword>
<dbReference type="GO" id="GO:0016020">
    <property type="term" value="C:membrane"/>
    <property type="evidence" value="ECO:0007669"/>
    <property type="project" value="UniProtKB-SubCell"/>
</dbReference>
<keyword evidence="3" id="KW-0521">NADP</keyword>
<reference evidence="9" key="1">
    <citation type="submission" date="2022-12" db="EMBL/GenBank/DDBJ databases">
        <title>Draft genome assemblies for two species of Escallonia (Escalloniales).</title>
        <authorList>
            <person name="Chanderbali A."/>
            <person name="Dervinis C."/>
            <person name="Anghel I."/>
            <person name="Soltis D."/>
            <person name="Soltis P."/>
            <person name="Zapata F."/>
        </authorList>
    </citation>
    <scope>NUCLEOTIDE SEQUENCE</scope>
    <source>
        <strain evidence="9">UCBG64.0493</strain>
        <tissue evidence="9">Leaf</tissue>
    </source>
</reference>
<dbReference type="Gene3D" id="3.40.50.720">
    <property type="entry name" value="NAD(P)-binding Rossmann-like Domain"/>
    <property type="match status" value="1"/>
</dbReference>
<gene>
    <name evidence="9" type="ORF">RJ639_010209</name>
</gene>
<evidence type="ECO:0000256" key="5">
    <source>
        <dbReference type="ARBA" id="ARBA00023002"/>
    </source>
</evidence>
<evidence type="ECO:0000256" key="1">
    <source>
        <dbReference type="ARBA" id="ARBA00004606"/>
    </source>
</evidence>
<feature type="transmembrane region" description="Helical" evidence="8">
    <location>
        <begin position="24"/>
        <end position="44"/>
    </location>
</feature>
<keyword evidence="8" id="KW-0472">Membrane</keyword>
<proteinExistence type="inferred from homology"/>
<keyword evidence="10" id="KW-1185">Reference proteome</keyword>
<comment type="similarity">
    <text evidence="2 6">Belongs to the short-chain dehydrogenases/reductases (SDR) family.</text>
</comment>
<evidence type="ECO:0000313" key="10">
    <source>
        <dbReference type="Proteomes" id="UP001188597"/>
    </source>
</evidence>
<dbReference type="PRINTS" id="PR00081">
    <property type="entry name" value="GDHRDH"/>
</dbReference>
<keyword evidence="5" id="KW-0560">Oxidoreductase</keyword>
<sequence>MWDSDISSTQASCSMDLINGVMNVVAPLMTFTALFFFLPPYYLLKFLLYVLRSVFSEKVAGKVVVIAGASSGIARRRESLREVAERALLLGSPDAIAVRADISRVVNHLVNVAGETPATLFEETPDVTKLAPAMDINFWGYVYTTHFAVPHLRKSRGKIIAIASSAAWLNVPRLSFYGASKAAVISFYETLRVELGSDIGITIVTPELIESEMTKGKFLDKEGRLVVNQVIRDVIIGPTPIEKVGKGAEAIVNSACRGDKYLTDIEQQYVLLRDSSVAQPLTVSVSTGCGSKGGSKQADPGFDWVEESLSIGVFTLYFGPPPGEPFLGLQSSWIDYPSEGSQGRPASKMEYKQKFQEELGS</sequence>
<evidence type="ECO:0000256" key="4">
    <source>
        <dbReference type="ARBA" id="ARBA00022968"/>
    </source>
</evidence>
<evidence type="ECO:0000313" key="9">
    <source>
        <dbReference type="EMBL" id="KAK3013861.1"/>
    </source>
</evidence>
<dbReference type="GO" id="GO:0016491">
    <property type="term" value="F:oxidoreductase activity"/>
    <property type="evidence" value="ECO:0007669"/>
    <property type="project" value="UniProtKB-KW"/>
</dbReference>